<accession>A0A1T0C899</accession>
<dbReference type="RefSeq" id="WP_078352034.1">
    <property type="nucleotide sequence ID" value="NZ_JBPAFN010000002.1"/>
</dbReference>
<name>A0A1T0C899_STRMT</name>
<gene>
    <name evidence="1" type="ORF">B0686_01175</name>
</gene>
<protein>
    <submittedName>
        <fullName evidence="1">Uncharacterized protein</fullName>
    </submittedName>
</protein>
<dbReference type="AlphaFoldDB" id="A0A1T0C899"/>
<dbReference type="Proteomes" id="UP000190652">
    <property type="component" value="Unassembled WGS sequence"/>
</dbReference>
<sequence length="133" mass="15340">MSEGYLPTRDSLGYQNVKQALEKIFSIDLDTIAIHEGEDENFNFPFMYKGYHMTIGISSTGKNTQLEVGEGGLFNIWFVQTDEQRFSVTFLSKVIDDKSIKRVYGRDEKSVEHTLQLLKYFIDSDRAEVLLKN</sequence>
<comment type="caution">
    <text evidence="1">The sequence shown here is derived from an EMBL/GenBank/DDBJ whole genome shotgun (WGS) entry which is preliminary data.</text>
</comment>
<proteinExistence type="predicted"/>
<evidence type="ECO:0000313" key="2">
    <source>
        <dbReference type="Proteomes" id="UP000190652"/>
    </source>
</evidence>
<evidence type="ECO:0000313" key="1">
    <source>
        <dbReference type="EMBL" id="OOS18597.1"/>
    </source>
</evidence>
<dbReference type="EMBL" id="MUYO01000001">
    <property type="protein sequence ID" value="OOS18597.1"/>
    <property type="molecule type" value="Genomic_DNA"/>
</dbReference>
<reference evidence="1 2" key="1">
    <citation type="submission" date="2017-02" db="EMBL/GenBank/DDBJ databases">
        <title>Draft genome sequence of Streptococcus mitis CCUG 63687.</title>
        <authorList>
            <person name="Salva-Serra F."/>
            <person name="Engstrom-Jakobsson H."/>
            <person name="Thorell K."/>
            <person name="Jaen-Luchoro D."/>
            <person name="Gonzales-Siles L."/>
            <person name="Karlsson R."/>
            <person name="Yazdan S."/>
            <person name="Boulund F."/>
            <person name="Johnning A."/>
            <person name="Engstrand L."/>
            <person name="Kristiansson E."/>
            <person name="Moore E."/>
        </authorList>
    </citation>
    <scope>NUCLEOTIDE SEQUENCE [LARGE SCALE GENOMIC DNA]</scope>
    <source>
        <strain evidence="1 2">CCUG 63687</strain>
    </source>
</reference>
<organism evidence="1 2">
    <name type="scientific">Streptococcus mitis</name>
    <dbReference type="NCBI Taxonomy" id="28037"/>
    <lineage>
        <taxon>Bacteria</taxon>
        <taxon>Bacillati</taxon>
        <taxon>Bacillota</taxon>
        <taxon>Bacilli</taxon>
        <taxon>Lactobacillales</taxon>
        <taxon>Streptococcaceae</taxon>
        <taxon>Streptococcus</taxon>
        <taxon>Streptococcus mitis group</taxon>
    </lineage>
</organism>